<gene>
    <name evidence="1" type="ORF">MLD38_007462</name>
</gene>
<accession>A0ACB9RQP5</accession>
<sequence>MGNSLLCFTRGDSVEVVDTSRSPVPPHSSFSKSTGFFRSSFSSREKDGAKLEEEESVREQARVALMLLKQYQRDGQFQYGRSASAVYRSQSYRKDKQGLPRSSASLRKLSRDHHSLDLTQSMASIADEVKTNHFILVHGGGFGAWCWFKTMTLLAEGGFRVEAVDLTGSGIQSSDLNGVKSIAEYVKPLVELLNKLGDGEKAILVGHDLGGVCLSHVMELYPTKIAKAIFVAAAMLMNGQSALDMFSQEECSGLLLQQARTFLYADGDGKPPTAIEFNKASLTDLLFDQCSTKDVMLASVLMRPVPFGPIMEKLSLSETKYGSVRRFYIVAQEDHAIPTALQEAMVKADAPEAVFHIKGADHSPFFSKPQALHRLLVDIARIP</sequence>
<organism evidence="1 2">
    <name type="scientific">Melastoma candidum</name>
    <dbReference type="NCBI Taxonomy" id="119954"/>
    <lineage>
        <taxon>Eukaryota</taxon>
        <taxon>Viridiplantae</taxon>
        <taxon>Streptophyta</taxon>
        <taxon>Embryophyta</taxon>
        <taxon>Tracheophyta</taxon>
        <taxon>Spermatophyta</taxon>
        <taxon>Magnoliopsida</taxon>
        <taxon>eudicotyledons</taxon>
        <taxon>Gunneridae</taxon>
        <taxon>Pentapetalae</taxon>
        <taxon>rosids</taxon>
        <taxon>malvids</taxon>
        <taxon>Myrtales</taxon>
        <taxon>Melastomataceae</taxon>
        <taxon>Melastomatoideae</taxon>
        <taxon>Melastomateae</taxon>
        <taxon>Melastoma</taxon>
    </lineage>
</organism>
<dbReference type="EMBL" id="CM042882">
    <property type="protein sequence ID" value="KAI4381390.1"/>
    <property type="molecule type" value="Genomic_DNA"/>
</dbReference>
<dbReference type="Proteomes" id="UP001057402">
    <property type="component" value="Chromosome 3"/>
</dbReference>
<proteinExistence type="predicted"/>
<keyword evidence="2" id="KW-1185">Reference proteome</keyword>
<evidence type="ECO:0000313" key="2">
    <source>
        <dbReference type="Proteomes" id="UP001057402"/>
    </source>
</evidence>
<protein>
    <submittedName>
        <fullName evidence="1">Uncharacterized protein</fullName>
    </submittedName>
</protein>
<evidence type="ECO:0000313" key="1">
    <source>
        <dbReference type="EMBL" id="KAI4381390.1"/>
    </source>
</evidence>
<comment type="caution">
    <text evidence="1">The sequence shown here is derived from an EMBL/GenBank/DDBJ whole genome shotgun (WGS) entry which is preliminary data.</text>
</comment>
<reference evidence="2" key="1">
    <citation type="journal article" date="2023" name="Front. Plant Sci.">
        <title>Chromosomal-level genome assembly of Melastoma candidum provides insights into trichome evolution.</title>
        <authorList>
            <person name="Zhong Y."/>
            <person name="Wu W."/>
            <person name="Sun C."/>
            <person name="Zou P."/>
            <person name="Liu Y."/>
            <person name="Dai S."/>
            <person name="Zhou R."/>
        </authorList>
    </citation>
    <scope>NUCLEOTIDE SEQUENCE [LARGE SCALE GENOMIC DNA]</scope>
</reference>
<name>A0ACB9RQP5_9MYRT</name>